<feature type="region of interest" description="Disordered" evidence="1">
    <location>
        <begin position="44"/>
        <end position="118"/>
    </location>
</feature>
<dbReference type="EMBL" id="CAJNOK010037700">
    <property type="protein sequence ID" value="CAF1532510.1"/>
    <property type="molecule type" value="Genomic_DNA"/>
</dbReference>
<feature type="compositionally biased region" description="Polar residues" evidence="1">
    <location>
        <begin position="44"/>
        <end position="59"/>
    </location>
</feature>
<feature type="compositionally biased region" description="Low complexity" evidence="1">
    <location>
        <begin position="74"/>
        <end position="86"/>
    </location>
</feature>
<evidence type="ECO:0000313" key="4">
    <source>
        <dbReference type="Proteomes" id="UP000677228"/>
    </source>
</evidence>
<feature type="non-terminal residue" evidence="2">
    <location>
        <position position="187"/>
    </location>
</feature>
<evidence type="ECO:0000313" key="3">
    <source>
        <dbReference type="EMBL" id="CAF4319811.1"/>
    </source>
</evidence>
<accession>A0A8S2FQ74</accession>
<feature type="non-terminal residue" evidence="2">
    <location>
        <position position="1"/>
    </location>
</feature>
<name>A0A8S2FQ74_9BILA</name>
<gene>
    <name evidence="2" type="ORF">OVA965_LOCUS38328</name>
    <name evidence="3" type="ORF">TMI583_LOCUS39510</name>
</gene>
<evidence type="ECO:0000313" key="2">
    <source>
        <dbReference type="EMBL" id="CAF1532510.1"/>
    </source>
</evidence>
<evidence type="ECO:0000256" key="1">
    <source>
        <dbReference type="SAM" id="MobiDB-lite"/>
    </source>
</evidence>
<dbReference type="Proteomes" id="UP000682733">
    <property type="component" value="Unassembled WGS sequence"/>
</dbReference>
<dbReference type="EMBL" id="CAJOBA010059957">
    <property type="protein sequence ID" value="CAF4319811.1"/>
    <property type="molecule type" value="Genomic_DNA"/>
</dbReference>
<dbReference type="Proteomes" id="UP000677228">
    <property type="component" value="Unassembled WGS sequence"/>
</dbReference>
<sequence length="187" mass="21397">VIIMTTRNTEQFDSINYRIPPSSVGGTEKHRSLSERIRDLFKTSQSDVRVDNTSSSTSLNKKRKNPSSLPPPSSSSQNINQTNPPQLKVPTMNWPFKQNKNKKNKKPNKRTKQKQQDIIEISSPINVEHYQHPQGAYTGNNSLSKIYGQTYIQNSPDLQTRIQDNNSTNIYRGYAELDNTHNDTHKK</sequence>
<proteinExistence type="predicted"/>
<feature type="compositionally biased region" description="Basic residues" evidence="1">
    <location>
        <begin position="99"/>
        <end position="113"/>
    </location>
</feature>
<reference evidence="2" key="1">
    <citation type="submission" date="2021-02" db="EMBL/GenBank/DDBJ databases">
        <authorList>
            <person name="Nowell W R."/>
        </authorList>
    </citation>
    <scope>NUCLEOTIDE SEQUENCE</scope>
</reference>
<organism evidence="2 4">
    <name type="scientific">Didymodactylos carnosus</name>
    <dbReference type="NCBI Taxonomy" id="1234261"/>
    <lineage>
        <taxon>Eukaryota</taxon>
        <taxon>Metazoa</taxon>
        <taxon>Spiralia</taxon>
        <taxon>Gnathifera</taxon>
        <taxon>Rotifera</taxon>
        <taxon>Eurotatoria</taxon>
        <taxon>Bdelloidea</taxon>
        <taxon>Philodinida</taxon>
        <taxon>Philodinidae</taxon>
        <taxon>Didymodactylos</taxon>
    </lineage>
</organism>
<dbReference type="AlphaFoldDB" id="A0A8S2FQ74"/>
<protein>
    <submittedName>
        <fullName evidence="2">Uncharacterized protein</fullName>
    </submittedName>
</protein>
<comment type="caution">
    <text evidence="2">The sequence shown here is derived from an EMBL/GenBank/DDBJ whole genome shotgun (WGS) entry which is preliminary data.</text>
</comment>